<gene>
    <name evidence="2" type="ORF">N333_10902</name>
</gene>
<reference evidence="2 3" key="1">
    <citation type="submission" date="2014-04" db="EMBL/GenBank/DDBJ databases">
        <title>Genome evolution of avian class.</title>
        <authorList>
            <person name="Zhang G."/>
            <person name="Li C."/>
        </authorList>
    </citation>
    <scope>NUCLEOTIDE SEQUENCE [LARGE SCALE GENOMIC DNA]</scope>
    <source>
        <strain evidence="2">BGI_N333</strain>
    </source>
</reference>
<dbReference type="Gene3D" id="1.25.40.20">
    <property type="entry name" value="Ankyrin repeat-containing domain"/>
    <property type="match status" value="1"/>
</dbReference>
<feature type="repeat" description="ANK" evidence="1">
    <location>
        <begin position="218"/>
        <end position="250"/>
    </location>
</feature>
<keyword evidence="3" id="KW-1185">Reference proteome</keyword>
<dbReference type="SUPFAM" id="SSF48403">
    <property type="entry name" value="Ankyrin repeat"/>
    <property type="match status" value="1"/>
</dbReference>
<dbReference type="GO" id="GO:0005634">
    <property type="term" value="C:nucleus"/>
    <property type="evidence" value="ECO:0007669"/>
    <property type="project" value="TreeGrafter"/>
</dbReference>
<dbReference type="PANTHER" id="PTHR46677">
    <property type="entry name" value="SMC5-SMC6 COMPLEX LOCALIZATION FACTOR PROTEIN 1"/>
    <property type="match status" value="1"/>
</dbReference>
<keyword evidence="1" id="KW-0040">ANK repeat</keyword>
<feature type="repeat" description="ANK" evidence="1">
    <location>
        <begin position="150"/>
        <end position="183"/>
    </location>
</feature>
<dbReference type="InterPro" id="IPR042479">
    <property type="entry name" value="Slf1"/>
</dbReference>
<dbReference type="Pfam" id="PF12796">
    <property type="entry name" value="Ank_2"/>
    <property type="match status" value="1"/>
</dbReference>
<name>A0A091RRI3_NESNO</name>
<dbReference type="GO" id="GO:1990166">
    <property type="term" value="P:protein localization to site of double-strand break"/>
    <property type="evidence" value="ECO:0007669"/>
    <property type="project" value="TreeGrafter"/>
</dbReference>
<evidence type="ECO:0000313" key="3">
    <source>
        <dbReference type="Proteomes" id="UP000053840"/>
    </source>
</evidence>
<dbReference type="InterPro" id="IPR036770">
    <property type="entry name" value="Ankyrin_rpt-contain_sf"/>
</dbReference>
<evidence type="ECO:0000313" key="2">
    <source>
        <dbReference type="EMBL" id="KFQ45245.1"/>
    </source>
</evidence>
<dbReference type="Proteomes" id="UP000053840">
    <property type="component" value="Unassembled WGS sequence"/>
</dbReference>
<protein>
    <submittedName>
        <fullName evidence="2">Ankyrin repeat domain-containing protein 32</fullName>
    </submittedName>
</protein>
<dbReference type="AlphaFoldDB" id="A0A091RRI3"/>
<dbReference type="PANTHER" id="PTHR46677:SF1">
    <property type="entry name" value="SMC5-SMC6 COMPLEX LOCALIZATION FACTOR PROTEIN 1"/>
    <property type="match status" value="1"/>
</dbReference>
<feature type="non-terminal residue" evidence="2">
    <location>
        <position position="399"/>
    </location>
</feature>
<organism evidence="2 3">
    <name type="scientific">Nestor notabilis</name>
    <name type="common">Kea</name>
    <dbReference type="NCBI Taxonomy" id="176057"/>
    <lineage>
        <taxon>Eukaryota</taxon>
        <taxon>Metazoa</taxon>
        <taxon>Chordata</taxon>
        <taxon>Craniata</taxon>
        <taxon>Vertebrata</taxon>
        <taxon>Euteleostomi</taxon>
        <taxon>Archelosauria</taxon>
        <taxon>Archosauria</taxon>
        <taxon>Dinosauria</taxon>
        <taxon>Saurischia</taxon>
        <taxon>Theropoda</taxon>
        <taxon>Coelurosauria</taxon>
        <taxon>Aves</taxon>
        <taxon>Neognathae</taxon>
        <taxon>Neoaves</taxon>
        <taxon>Telluraves</taxon>
        <taxon>Australaves</taxon>
        <taxon>Psittaciformes</taxon>
        <taxon>Psittacidae</taxon>
        <taxon>Nestor</taxon>
    </lineage>
</organism>
<dbReference type="GO" id="GO:0006974">
    <property type="term" value="P:DNA damage response"/>
    <property type="evidence" value="ECO:0007669"/>
    <property type="project" value="TreeGrafter"/>
</dbReference>
<sequence length="399" mass="45587">DFSIHELKMFICSIPSLWLQMFVAEAVFKKLCLQRNITSSTEPLSLQKIVSSYLPALQEIGMYEAREIHKTKRKKIGQWPCPESQRALQMLNGNKQNQVKVLPDLPDLHFKKRPPLAQMVGAKAEVEAAYTKENHYHLTEEVHFNRRNIKGETALHKACISNKVERLIRLLSLPGTDINIKDYAGWTPLHEACNHGSTVCVREILQRCPEVDLLSQVDGVTPLHDALSNGHVEIGKLLLQYGGPVLLQQRDCTGKLPLDYVESIPVKQELLNVVHPEESIESFCERTDQDFYSQQRELLLILFSKMLLNFCSVYNLCSPFTLTLREAGCSNVLPVMSRDNCEMKNTFSADWLVDTYFRELETFQKLPQFLQEISTNMVFFPGEQMKALLATLETVVEAF</sequence>
<accession>A0A091RRI3</accession>
<dbReference type="PROSITE" id="PS50088">
    <property type="entry name" value="ANK_REPEAT"/>
    <property type="match status" value="3"/>
</dbReference>
<dbReference type="GO" id="GO:0035861">
    <property type="term" value="C:site of double-strand break"/>
    <property type="evidence" value="ECO:0007669"/>
    <property type="project" value="TreeGrafter"/>
</dbReference>
<dbReference type="InterPro" id="IPR002110">
    <property type="entry name" value="Ankyrin_rpt"/>
</dbReference>
<dbReference type="GO" id="GO:2000781">
    <property type="term" value="P:positive regulation of double-strand break repair"/>
    <property type="evidence" value="ECO:0007669"/>
    <property type="project" value="InterPro"/>
</dbReference>
<dbReference type="EMBL" id="KK931427">
    <property type="protein sequence ID" value="KFQ45245.1"/>
    <property type="molecule type" value="Genomic_DNA"/>
</dbReference>
<dbReference type="PROSITE" id="PS50297">
    <property type="entry name" value="ANK_REP_REGION"/>
    <property type="match status" value="2"/>
</dbReference>
<dbReference type="SMART" id="SM00248">
    <property type="entry name" value="ANK"/>
    <property type="match status" value="3"/>
</dbReference>
<feature type="repeat" description="ANK" evidence="1">
    <location>
        <begin position="184"/>
        <end position="216"/>
    </location>
</feature>
<proteinExistence type="predicted"/>
<feature type="non-terminal residue" evidence="2">
    <location>
        <position position="1"/>
    </location>
</feature>
<evidence type="ECO:0000256" key="1">
    <source>
        <dbReference type="PROSITE-ProRule" id="PRU00023"/>
    </source>
</evidence>